<feature type="non-terminal residue" evidence="1">
    <location>
        <position position="1"/>
    </location>
</feature>
<evidence type="ECO:0000313" key="2">
    <source>
        <dbReference type="Proteomes" id="UP000688947"/>
    </source>
</evidence>
<accession>A0A8T1U9M8</accession>
<evidence type="ECO:0008006" key="3">
    <source>
        <dbReference type="Google" id="ProtNLM"/>
    </source>
</evidence>
<dbReference type="VEuPathDB" id="FungiDB:PC110_g17242"/>
<reference evidence="1" key="1">
    <citation type="submission" date="2021-01" db="EMBL/GenBank/DDBJ databases">
        <title>Phytophthora aleatoria, a newly-described species from Pinus radiata is distinct from Phytophthora cactorum isolates based on comparative genomics.</title>
        <authorList>
            <person name="Mcdougal R."/>
            <person name="Panda P."/>
            <person name="Williams N."/>
            <person name="Studholme D.J."/>
        </authorList>
    </citation>
    <scope>NUCLEOTIDE SEQUENCE</scope>
    <source>
        <strain evidence="1">NZFS 3830</strain>
    </source>
</reference>
<dbReference type="EMBL" id="JAENGZ010000603">
    <property type="protein sequence ID" value="KAG6956500.1"/>
    <property type="molecule type" value="Genomic_DNA"/>
</dbReference>
<name>A0A8T1U9M8_9STRA</name>
<proteinExistence type="predicted"/>
<organism evidence="1 2">
    <name type="scientific">Phytophthora cactorum</name>
    <dbReference type="NCBI Taxonomy" id="29920"/>
    <lineage>
        <taxon>Eukaryota</taxon>
        <taxon>Sar</taxon>
        <taxon>Stramenopiles</taxon>
        <taxon>Oomycota</taxon>
        <taxon>Peronosporomycetes</taxon>
        <taxon>Peronosporales</taxon>
        <taxon>Peronosporaceae</taxon>
        <taxon>Phytophthora</taxon>
    </lineage>
</organism>
<comment type="caution">
    <text evidence="1">The sequence shown here is derived from an EMBL/GenBank/DDBJ whole genome shotgun (WGS) entry which is preliminary data.</text>
</comment>
<gene>
    <name evidence="1" type="ORF">JG687_00010567</name>
</gene>
<dbReference type="AlphaFoldDB" id="A0A8T1U9M8"/>
<evidence type="ECO:0000313" key="1">
    <source>
        <dbReference type="EMBL" id="KAG6956500.1"/>
    </source>
</evidence>
<dbReference type="OrthoDB" id="92140at2759"/>
<dbReference type="Proteomes" id="UP000688947">
    <property type="component" value="Unassembled WGS sequence"/>
</dbReference>
<sequence>QAGDIGIYKSFKDKLSSITDEWKSSDRVEYTKGGNSKQPPVNDVVEWVQSAWKAVPDGVINRSAQAAGFSPLYEDWHISRHDVYGELFCRKWQSRDETSEDEEVTEDLLENLDEFTIWESEASE</sequence>
<protein>
    <recommendedName>
        <fullName evidence="3">DDE-1 domain-containing protein</fullName>
    </recommendedName>
</protein>